<dbReference type="InterPro" id="IPR012336">
    <property type="entry name" value="Thioredoxin-like_fold"/>
</dbReference>
<dbReference type="PANTHER" id="PTHR42852:SF6">
    <property type="entry name" value="THIOL:DISULFIDE INTERCHANGE PROTEIN DSBE"/>
    <property type="match status" value="1"/>
</dbReference>
<dbReference type="GO" id="GO:0030313">
    <property type="term" value="C:cell envelope"/>
    <property type="evidence" value="ECO:0007669"/>
    <property type="project" value="UniProtKB-SubCell"/>
</dbReference>
<organism evidence="7 8">
    <name type="scientific">Xylanibacter ruminicola</name>
    <name type="common">Prevotella ruminicola</name>
    <dbReference type="NCBI Taxonomy" id="839"/>
    <lineage>
        <taxon>Bacteria</taxon>
        <taxon>Pseudomonadati</taxon>
        <taxon>Bacteroidota</taxon>
        <taxon>Bacteroidia</taxon>
        <taxon>Bacteroidales</taxon>
        <taxon>Prevotellaceae</taxon>
        <taxon>Xylanibacter</taxon>
    </lineage>
</organism>
<dbReference type="Pfam" id="PF13905">
    <property type="entry name" value="Thioredoxin_8"/>
    <property type="match status" value="1"/>
</dbReference>
<feature type="domain" description="Thioredoxin" evidence="6">
    <location>
        <begin position="385"/>
        <end position="532"/>
    </location>
</feature>
<dbReference type="OrthoDB" id="1067220at2"/>
<gene>
    <name evidence="7" type="ORF">SAMN05216463_1212</name>
</gene>
<protein>
    <submittedName>
        <fullName evidence="7">Thiol-disulfide isomerase or thioredoxin</fullName>
    </submittedName>
</protein>
<keyword evidence="4" id="KW-0676">Redox-active center</keyword>
<name>A0A1M6XLA4_XYLRU</name>
<dbReference type="RefSeq" id="WP_073210353.1">
    <property type="nucleotide sequence ID" value="NZ_FRBD01000021.1"/>
</dbReference>
<evidence type="ECO:0000256" key="4">
    <source>
        <dbReference type="ARBA" id="ARBA00023284"/>
    </source>
</evidence>
<sequence>MKAKNLIVFLIGMLPLFSCADKSSVEFEVFLEGQLVKRDVNKGIWPKYMFADNIYAIDNDWSFCAGKLTKTEWQKAEKVFTKGHGQNEFGEMSLSQDQDGALYILDHPFEENMISLSLISLTKIKKTDDIAAMKDPNNWEKYDLSKMTSFYMGGNRFEVLTDSTLLVVGTPESDQHHIFSIVNYKNQTFTPLDYWPNDSTPEALNGEKLMVYTDYSGLIGNGKGRFLYWIENKGKFAFIFTVDGTKTNILSQLYSDTIQIGGMPKLPIERIHCCADNNRIYVLQKTLNSKGEKMKQLDMKDPFPYGNVVEVYDWDGVKQQIIHLDHLGQEIMLSKDGKTLFLDSGYIQDGSDPYMYSYDLTARGTRSAANTLQANKAETDTTHILQIGEKAVDGEFFDLQGNKHRLFDVLGDGRYVLLDFWGVNCGACIKSESELDEVYKRVKGKLEIVGINLDSVSVWQRNKRSKQMAWSNWSDGQMFKGEFRNHYYDYNAYPFFVLLAPNGRILWELSGYVPGGFLAMADVINGPKQDNSASLNLAVTKVDASSSGTKVHFRIYTQKGLGFTIARDSYLTANGKKYKVTAADGIKLGEDVIAVEKAFTVTKQYGLDINYCDFTLTFEPFDTLPDSFDFRTGDGEDVMRILNISLKNT</sequence>
<evidence type="ECO:0000313" key="8">
    <source>
        <dbReference type="Proteomes" id="UP000184130"/>
    </source>
</evidence>
<evidence type="ECO:0000259" key="6">
    <source>
        <dbReference type="PROSITE" id="PS51352"/>
    </source>
</evidence>
<dbReference type="InterPro" id="IPR013766">
    <property type="entry name" value="Thioredoxin_domain"/>
</dbReference>
<keyword evidence="3" id="KW-1015">Disulfide bond</keyword>
<evidence type="ECO:0000256" key="3">
    <source>
        <dbReference type="ARBA" id="ARBA00023157"/>
    </source>
</evidence>
<dbReference type="Gene3D" id="3.40.30.10">
    <property type="entry name" value="Glutaredoxin"/>
    <property type="match status" value="1"/>
</dbReference>
<dbReference type="EMBL" id="FRBD01000021">
    <property type="protein sequence ID" value="SHL06754.1"/>
    <property type="molecule type" value="Genomic_DNA"/>
</dbReference>
<dbReference type="PROSITE" id="PS51352">
    <property type="entry name" value="THIOREDOXIN_2"/>
    <property type="match status" value="1"/>
</dbReference>
<dbReference type="AlphaFoldDB" id="A0A1M6XLA4"/>
<proteinExistence type="predicted"/>
<dbReference type="PANTHER" id="PTHR42852">
    <property type="entry name" value="THIOL:DISULFIDE INTERCHANGE PROTEIN DSBE"/>
    <property type="match status" value="1"/>
</dbReference>
<accession>A0A1M6XLA4</accession>
<evidence type="ECO:0000256" key="5">
    <source>
        <dbReference type="SAM" id="SignalP"/>
    </source>
</evidence>
<reference evidence="7 8" key="1">
    <citation type="submission" date="2016-11" db="EMBL/GenBank/DDBJ databases">
        <authorList>
            <person name="Jaros S."/>
            <person name="Januszkiewicz K."/>
            <person name="Wedrychowicz H."/>
        </authorList>
    </citation>
    <scope>NUCLEOTIDE SEQUENCE [LARGE SCALE GENOMIC DNA]</scope>
    <source>
        <strain evidence="7 8">KHT3</strain>
    </source>
</reference>
<dbReference type="InterPro" id="IPR036249">
    <property type="entry name" value="Thioredoxin-like_sf"/>
</dbReference>
<dbReference type="CDD" id="cd02966">
    <property type="entry name" value="TlpA_like_family"/>
    <property type="match status" value="1"/>
</dbReference>
<dbReference type="SUPFAM" id="SSF52833">
    <property type="entry name" value="Thioredoxin-like"/>
    <property type="match status" value="1"/>
</dbReference>
<evidence type="ECO:0000256" key="1">
    <source>
        <dbReference type="ARBA" id="ARBA00004196"/>
    </source>
</evidence>
<evidence type="ECO:0000256" key="2">
    <source>
        <dbReference type="ARBA" id="ARBA00022748"/>
    </source>
</evidence>
<dbReference type="InterPro" id="IPR050553">
    <property type="entry name" value="Thioredoxin_ResA/DsbE_sf"/>
</dbReference>
<comment type="subcellular location">
    <subcellularLocation>
        <location evidence="1">Cell envelope</location>
    </subcellularLocation>
</comment>
<dbReference type="Proteomes" id="UP000184130">
    <property type="component" value="Unassembled WGS sequence"/>
</dbReference>
<dbReference type="GO" id="GO:0017004">
    <property type="term" value="P:cytochrome complex assembly"/>
    <property type="evidence" value="ECO:0007669"/>
    <property type="project" value="UniProtKB-KW"/>
</dbReference>
<keyword evidence="2" id="KW-0201">Cytochrome c-type biogenesis</keyword>
<keyword evidence="5" id="KW-0732">Signal</keyword>
<feature type="chain" id="PRO_5012680704" evidence="5">
    <location>
        <begin position="21"/>
        <end position="649"/>
    </location>
</feature>
<dbReference type="GO" id="GO:0016853">
    <property type="term" value="F:isomerase activity"/>
    <property type="evidence" value="ECO:0007669"/>
    <property type="project" value="UniProtKB-KW"/>
</dbReference>
<feature type="signal peptide" evidence="5">
    <location>
        <begin position="1"/>
        <end position="20"/>
    </location>
</feature>
<evidence type="ECO:0000313" key="7">
    <source>
        <dbReference type="EMBL" id="SHL06754.1"/>
    </source>
</evidence>
<keyword evidence="7" id="KW-0413">Isomerase</keyword>